<evidence type="ECO:0000313" key="7">
    <source>
        <dbReference type="EMBL" id="MFC4357641.1"/>
    </source>
</evidence>
<dbReference type="Gene3D" id="3.40.50.300">
    <property type="entry name" value="P-loop containing nucleotide triphosphate hydrolases"/>
    <property type="match status" value="1"/>
</dbReference>
<dbReference type="SMART" id="SM00382">
    <property type="entry name" value="AAA"/>
    <property type="match status" value="1"/>
</dbReference>
<dbReference type="InterPro" id="IPR003439">
    <property type="entry name" value="ABC_transporter-like_ATP-bd"/>
</dbReference>
<dbReference type="PANTHER" id="PTHR42711">
    <property type="entry name" value="ABC TRANSPORTER ATP-BINDING PROTEIN"/>
    <property type="match status" value="1"/>
</dbReference>
<keyword evidence="3" id="KW-0547">Nucleotide-binding</keyword>
<sequence>MTDAIRVEDLRKQYDDVQALEGVDLTVPEGSFFGLLGPNGAGKTTFINILVGLVRRSGGTAEVFGHDVEDDYRAARDAIGLAPQEFNVDRFFPIHEVLEHKAGYHGIPRSEARERADEVLERVGILDKRDTRFDWLSGGMKRRFVLARALITDPDLLILDEPTAGVDVQLRHDLWELITDLNESGTTVLLTTHYIEEAERLCDEVAILDSGSVVTVASPEELMERGPDTITVTLREAPDALPDLGLDDGRVESVDLEGDRLVVTAREGGLVAPNLVRALDRTGNDIVDFDVSRTSLEEVFVELTRQNESVSDGADGGSGDADEADTARDRQAAVAATNGTDSSAGTDSDAGTADGGAGR</sequence>
<dbReference type="PROSITE" id="PS50893">
    <property type="entry name" value="ABC_TRANSPORTER_2"/>
    <property type="match status" value="1"/>
</dbReference>
<dbReference type="Proteomes" id="UP001595921">
    <property type="component" value="Unassembled WGS sequence"/>
</dbReference>
<feature type="region of interest" description="Disordered" evidence="5">
    <location>
        <begin position="307"/>
        <end position="359"/>
    </location>
</feature>
<dbReference type="PANTHER" id="PTHR42711:SF5">
    <property type="entry name" value="ABC TRANSPORTER ATP-BINDING PROTEIN NATA"/>
    <property type="match status" value="1"/>
</dbReference>
<evidence type="ECO:0000256" key="1">
    <source>
        <dbReference type="ARBA" id="ARBA00005417"/>
    </source>
</evidence>
<comment type="similarity">
    <text evidence="1">Belongs to the ABC transporter superfamily.</text>
</comment>
<evidence type="ECO:0000256" key="4">
    <source>
        <dbReference type="ARBA" id="ARBA00022840"/>
    </source>
</evidence>
<feature type="domain" description="ABC transporter" evidence="6">
    <location>
        <begin position="5"/>
        <end position="235"/>
    </location>
</feature>
<dbReference type="InterPro" id="IPR050763">
    <property type="entry name" value="ABC_transporter_ATP-binding"/>
</dbReference>
<reference evidence="7 8" key="1">
    <citation type="journal article" date="2019" name="Int. J. Syst. Evol. Microbiol.">
        <title>The Global Catalogue of Microorganisms (GCM) 10K type strain sequencing project: providing services to taxonomists for standard genome sequencing and annotation.</title>
        <authorList>
            <consortium name="The Broad Institute Genomics Platform"/>
            <consortium name="The Broad Institute Genome Sequencing Center for Infectious Disease"/>
            <person name="Wu L."/>
            <person name="Ma J."/>
        </authorList>
    </citation>
    <scope>NUCLEOTIDE SEQUENCE [LARGE SCALE GENOMIC DNA]</scope>
    <source>
        <strain evidence="7 8">CGMCC 1.12553</strain>
    </source>
</reference>
<dbReference type="AlphaFoldDB" id="A0ABD5P9Q0"/>
<keyword evidence="2" id="KW-0813">Transport</keyword>
<dbReference type="Pfam" id="PF13732">
    <property type="entry name" value="DrrA1-3_C"/>
    <property type="match status" value="1"/>
</dbReference>
<evidence type="ECO:0000259" key="6">
    <source>
        <dbReference type="PROSITE" id="PS50893"/>
    </source>
</evidence>
<evidence type="ECO:0000256" key="5">
    <source>
        <dbReference type="SAM" id="MobiDB-lite"/>
    </source>
</evidence>
<dbReference type="PROSITE" id="PS00211">
    <property type="entry name" value="ABC_TRANSPORTER_1"/>
    <property type="match status" value="1"/>
</dbReference>
<evidence type="ECO:0000313" key="8">
    <source>
        <dbReference type="Proteomes" id="UP001595921"/>
    </source>
</evidence>
<organism evidence="7 8">
    <name type="scientific">Halobium salinum</name>
    <dbReference type="NCBI Taxonomy" id="1364940"/>
    <lineage>
        <taxon>Archaea</taxon>
        <taxon>Methanobacteriati</taxon>
        <taxon>Methanobacteriota</taxon>
        <taxon>Stenosarchaea group</taxon>
        <taxon>Halobacteria</taxon>
        <taxon>Halobacteriales</taxon>
        <taxon>Haloferacaceae</taxon>
        <taxon>Halobium</taxon>
    </lineage>
</organism>
<dbReference type="RefSeq" id="WP_267622051.1">
    <property type="nucleotide sequence ID" value="NZ_JAODIW010000006.1"/>
</dbReference>
<dbReference type="InterPro" id="IPR017871">
    <property type="entry name" value="ABC_transporter-like_CS"/>
</dbReference>
<feature type="compositionally biased region" description="Low complexity" evidence="5">
    <location>
        <begin position="339"/>
        <end position="352"/>
    </location>
</feature>
<accession>A0ABD5P9Q0</accession>
<keyword evidence="4 7" id="KW-0067">ATP-binding</keyword>
<dbReference type="InterPro" id="IPR025302">
    <property type="entry name" value="DrrA1/2-like_C"/>
</dbReference>
<evidence type="ECO:0000256" key="2">
    <source>
        <dbReference type="ARBA" id="ARBA00022448"/>
    </source>
</evidence>
<proteinExistence type="inferred from homology"/>
<name>A0ABD5P9Q0_9EURY</name>
<dbReference type="InterPro" id="IPR003593">
    <property type="entry name" value="AAA+_ATPase"/>
</dbReference>
<protein>
    <submittedName>
        <fullName evidence="7">ATP-binding cassette domain-containing protein</fullName>
    </submittedName>
</protein>
<dbReference type="Pfam" id="PF00005">
    <property type="entry name" value="ABC_tran"/>
    <property type="match status" value="1"/>
</dbReference>
<keyword evidence="8" id="KW-1185">Reference proteome</keyword>
<comment type="caution">
    <text evidence="7">The sequence shown here is derived from an EMBL/GenBank/DDBJ whole genome shotgun (WGS) entry which is preliminary data.</text>
</comment>
<gene>
    <name evidence="7" type="ORF">ACFO0N_06720</name>
</gene>
<dbReference type="EMBL" id="JBHSDS010000003">
    <property type="protein sequence ID" value="MFC4357641.1"/>
    <property type="molecule type" value="Genomic_DNA"/>
</dbReference>
<evidence type="ECO:0000256" key="3">
    <source>
        <dbReference type="ARBA" id="ARBA00022741"/>
    </source>
</evidence>
<dbReference type="SUPFAM" id="SSF52540">
    <property type="entry name" value="P-loop containing nucleoside triphosphate hydrolases"/>
    <property type="match status" value="1"/>
</dbReference>
<dbReference type="InterPro" id="IPR027417">
    <property type="entry name" value="P-loop_NTPase"/>
</dbReference>
<dbReference type="GO" id="GO:0005524">
    <property type="term" value="F:ATP binding"/>
    <property type="evidence" value="ECO:0007669"/>
    <property type="project" value="UniProtKB-KW"/>
</dbReference>